<keyword evidence="6" id="KW-1185">Reference proteome</keyword>
<dbReference type="InterPro" id="IPR050432">
    <property type="entry name" value="FAD-linked_Oxidoreductases_BP"/>
</dbReference>
<dbReference type="Proteomes" id="UP000887229">
    <property type="component" value="Unassembled WGS sequence"/>
</dbReference>
<dbReference type="InterPro" id="IPR016169">
    <property type="entry name" value="FAD-bd_PCMH_sub2"/>
</dbReference>
<dbReference type="Pfam" id="PF01565">
    <property type="entry name" value="FAD_binding_4"/>
    <property type="match status" value="1"/>
</dbReference>
<dbReference type="OrthoDB" id="9983560at2759"/>
<dbReference type="PANTHER" id="PTHR13878">
    <property type="entry name" value="GULONOLACTONE OXIDASE"/>
    <property type="match status" value="1"/>
</dbReference>
<feature type="chain" id="PRO_5040271671" description="FAD-binding PCMH-type domain-containing protein" evidence="3">
    <location>
        <begin position="24"/>
        <end position="657"/>
    </location>
</feature>
<protein>
    <recommendedName>
        <fullName evidence="4">FAD-binding PCMH-type domain-containing protein</fullName>
    </recommendedName>
</protein>
<dbReference type="Pfam" id="PF08031">
    <property type="entry name" value="BBE"/>
    <property type="match status" value="1"/>
</dbReference>
<dbReference type="Gene3D" id="3.30.465.10">
    <property type="match status" value="2"/>
</dbReference>
<organism evidence="5 6">
    <name type="scientific">Emericellopsis atlantica</name>
    <dbReference type="NCBI Taxonomy" id="2614577"/>
    <lineage>
        <taxon>Eukaryota</taxon>
        <taxon>Fungi</taxon>
        <taxon>Dikarya</taxon>
        <taxon>Ascomycota</taxon>
        <taxon>Pezizomycotina</taxon>
        <taxon>Sordariomycetes</taxon>
        <taxon>Hypocreomycetidae</taxon>
        <taxon>Hypocreales</taxon>
        <taxon>Bionectriaceae</taxon>
        <taxon>Emericellopsis</taxon>
    </lineage>
</organism>
<evidence type="ECO:0000313" key="5">
    <source>
        <dbReference type="EMBL" id="KAG9258564.1"/>
    </source>
</evidence>
<dbReference type="GO" id="GO:0016491">
    <property type="term" value="F:oxidoreductase activity"/>
    <property type="evidence" value="ECO:0007669"/>
    <property type="project" value="UniProtKB-KW"/>
</dbReference>
<proteinExistence type="inferred from homology"/>
<accession>A0A9P7ZUG7</accession>
<dbReference type="InterPro" id="IPR016166">
    <property type="entry name" value="FAD-bd_PCMH"/>
</dbReference>
<evidence type="ECO:0000256" key="1">
    <source>
        <dbReference type="ARBA" id="ARBA00005466"/>
    </source>
</evidence>
<sequence length="657" mass="72143">MPAQRTRWTLVATLSLLASTSCAQTIVVDGKTVSADYDTVAPAVDSISSNARLLPGFENLQLTDNVLANLTNLQLSNISLFHFDDNKNLDSTPKCKSLPGDLLYPGKIEWKVFDLLTGGALIKTVPLGAACYDGEHYDAAVCDYLLANWSITETHVNDPSSLMSPLFAGATCQPQNGALGEECTLGGFPEYSVNVTTVAQIQLAVNFARSRNIRLVVRNTGHDFLGRNTGKGALSLWTHHLNDIEVMDEYESADGSYKGPAFKMGAGVLVHEMYEVAEKHGYTGVGGECRTVGVTGGYTPGGGHSPVSSLYGMAADQVLSVDIVTPDGRFITADDTQNTDLFWAIRGGGAATWGVVTSMTVRVHEKIAVAGMAWDTTTTDMGIDDETFWKAIEAYWSRYPEYAEYPTYGYCRMSGLPDGGYAWRGKPFMIPGMTLRDFKKLVQPLLDEWEALGVDPKLEFFEYDNLYSAWKKHFPTVPVGGTTARTANRLLPRKNWEDAELLNKTIKTVRSIVEDGAFLVHYNINGPKPEGVSDNAVNPAWRDTMMFNIIGVMWDANATEEEIAAANKKLTGDLSQRLKDISPGAGAYNNEGDLMDPEWQESFYGQNYDRLLEIKKKIDPRDLFWAPTAVGSEGWAIVNQENDPFISQDGRLCRVSA</sequence>
<comment type="caution">
    <text evidence="5">The sequence shown here is derived from an EMBL/GenBank/DDBJ whole genome shotgun (WGS) entry which is preliminary data.</text>
</comment>
<dbReference type="GO" id="GO:0071949">
    <property type="term" value="F:FAD binding"/>
    <property type="evidence" value="ECO:0007669"/>
    <property type="project" value="InterPro"/>
</dbReference>
<dbReference type="PROSITE" id="PS51387">
    <property type="entry name" value="FAD_PCMH"/>
    <property type="match status" value="1"/>
</dbReference>
<evidence type="ECO:0000256" key="2">
    <source>
        <dbReference type="ARBA" id="ARBA00023002"/>
    </source>
</evidence>
<feature type="signal peptide" evidence="3">
    <location>
        <begin position="1"/>
        <end position="23"/>
    </location>
</feature>
<dbReference type="PROSITE" id="PS51257">
    <property type="entry name" value="PROKAR_LIPOPROTEIN"/>
    <property type="match status" value="1"/>
</dbReference>
<dbReference type="RefSeq" id="XP_046122488.1">
    <property type="nucleotide sequence ID" value="XM_046264535.1"/>
</dbReference>
<evidence type="ECO:0000313" key="6">
    <source>
        <dbReference type="Proteomes" id="UP000887229"/>
    </source>
</evidence>
<comment type="similarity">
    <text evidence="1">Belongs to the oxygen-dependent FAD-linked oxidoreductase family.</text>
</comment>
<dbReference type="PANTHER" id="PTHR13878:SF91">
    <property type="entry name" value="FAD BINDING DOMAIN PROTEIN (AFU_ORTHOLOGUE AFUA_6G12070)-RELATED"/>
    <property type="match status" value="1"/>
</dbReference>
<dbReference type="SUPFAM" id="SSF56176">
    <property type="entry name" value="FAD-binding/transporter-associated domain-like"/>
    <property type="match status" value="1"/>
</dbReference>
<name>A0A9P7ZUG7_9HYPO</name>
<dbReference type="AlphaFoldDB" id="A0A9P7ZUG7"/>
<dbReference type="GeneID" id="70295438"/>
<evidence type="ECO:0000256" key="3">
    <source>
        <dbReference type="SAM" id="SignalP"/>
    </source>
</evidence>
<dbReference type="InterPro" id="IPR012951">
    <property type="entry name" value="BBE"/>
</dbReference>
<dbReference type="EMBL" id="MU251243">
    <property type="protein sequence ID" value="KAG9258564.1"/>
    <property type="molecule type" value="Genomic_DNA"/>
</dbReference>
<reference evidence="5" key="1">
    <citation type="journal article" date="2021" name="IMA Fungus">
        <title>Genomic characterization of three marine fungi, including Emericellopsis atlantica sp. nov. with signatures of a generalist lifestyle and marine biomass degradation.</title>
        <authorList>
            <person name="Hagestad O.C."/>
            <person name="Hou L."/>
            <person name="Andersen J.H."/>
            <person name="Hansen E.H."/>
            <person name="Altermark B."/>
            <person name="Li C."/>
            <person name="Kuhnert E."/>
            <person name="Cox R.J."/>
            <person name="Crous P.W."/>
            <person name="Spatafora J.W."/>
            <person name="Lail K."/>
            <person name="Amirebrahimi M."/>
            <person name="Lipzen A."/>
            <person name="Pangilinan J."/>
            <person name="Andreopoulos W."/>
            <person name="Hayes R.D."/>
            <person name="Ng V."/>
            <person name="Grigoriev I.V."/>
            <person name="Jackson S.A."/>
            <person name="Sutton T.D.S."/>
            <person name="Dobson A.D.W."/>
            <person name="Rama T."/>
        </authorList>
    </citation>
    <scope>NUCLEOTIDE SEQUENCE</scope>
    <source>
        <strain evidence="5">TS7</strain>
    </source>
</reference>
<evidence type="ECO:0000259" key="4">
    <source>
        <dbReference type="PROSITE" id="PS51387"/>
    </source>
</evidence>
<keyword evidence="2" id="KW-0560">Oxidoreductase</keyword>
<keyword evidence="3" id="KW-0732">Signal</keyword>
<gene>
    <name evidence="5" type="ORF">F5Z01DRAFT_670274</name>
</gene>
<feature type="domain" description="FAD-binding PCMH-type" evidence="4">
    <location>
        <begin position="185"/>
        <end position="366"/>
    </location>
</feature>
<dbReference type="InterPro" id="IPR006094">
    <property type="entry name" value="Oxid_FAD_bind_N"/>
</dbReference>
<dbReference type="InterPro" id="IPR036318">
    <property type="entry name" value="FAD-bd_PCMH-like_sf"/>
</dbReference>